<evidence type="ECO:0000313" key="9">
    <source>
        <dbReference type="EMBL" id="RGV30873.1"/>
    </source>
</evidence>
<gene>
    <name evidence="9" type="ORF">DWW18_19640</name>
</gene>
<keyword evidence="4" id="KW-0472">Membrane</keyword>
<dbReference type="Pfam" id="PF14322">
    <property type="entry name" value="SusD-like_3"/>
    <property type="match status" value="1"/>
</dbReference>
<evidence type="ECO:0000256" key="6">
    <source>
        <dbReference type="SAM" id="SignalP"/>
    </source>
</evidence>
<reference evidence="9 10" key="1">
    <citation type="submission" date="2018-08" db="EMBL/GenBank/DDBJ databases">
        <title>A genome reference for cultivated species of the human gut microbiota.</title>
        <authorList>
            <person name="Zou Y."/>
            <person name="Xue W."/>
            <person name="Luo G."/>
        </authorList>
    </citation>
    <scope>NUCLEOTIDE SEQUENCE [LARGE SCALE GENOMIC DNA]</scope>
    <source>
        <strain evidence="9 10">AF14-49</strain>
    </source>
</reference>
<keyword evidence="5" id="KW-0998">Cell outer membrane</keyword>
<evidence type="ECO:0000259" key="8">
    <source>
        <dbReference type="Pfam" id="PF14322"/>
    </source>
</evidence>
<sequence>MKKEFIKYSLLVLVCFSMMACNDWLSVKPKTEMEAEDLFSTEAGFKDALAGVYTAMTKSSLYGREMTYGIVDVVAQQWGSIGTNHRYANALKYEYEATNTKPIIDTLWSGLYNAIANANSVLAYIDKSSLIFTGDNKQIIKGEALALRAFLHFDLLRLFCENAKSTSDEDGIPYVDELTKQVTVSVSPAKVVERVIQDLTDAATCLANDPVLTGREVSTSEDDGYLVNRNYHLNYYAVMGLMARVYMYAENTTEARRCAMVVIDAHKNRNVFPWADKNDVLNEKKEIRDRTFSSEHLFALNIKKLTDYIEGYFMSTSVPLLTRVSPGTLFVAGNDFRSFFFETMNYVGDVPSKLWQMDGVTVDGQLLTPKRDRMPMIRLSEMYYIVAECDKAIPATAVARLNEVLASRGYDDSELLDPISVNSADAVQAEILNEYRREFIAEGQLFFYHKRMKDEKLNGYTVNYVFPKPDTEIEFGK</sequence>
<comment type="subcellular location">
    <subcellularLocation>
        <location evidence="1">Cell outer membrane</location>
    </subcellularLocation>
</comment>
<feature type="domain" description="RagB/SusD" evidence="7">
    <location>
        <begin position="370"/>
        <end position="456"/>
    </location>
</feature>
<dbReference type="AlphaFoldDB" id="A0A412WUE8"/>
<dbReference type="RefSeq" id="WP_118261554.1">
    <property type="nucleotide sequence ID" value="NZ_CALBWO010000032.1"/>
</dbReference>
<protein>
    <submittedName>
        <fullName evidence="9">RagB/SusD family nutrient uptake outer membrane protein</fullName>
    </submittedName>
</protein>
<accession>A0A412WUE8</accession>
<dbReference type="Pfam" id="PF07980">
    <property type="entry name" value="SusD_RagB"/>
    <property type="match status" value="1"/>
</dbReference>
<dbReference type="InterPro" id="IPR012944">
    <property type="entry name" value="SusD_RagB_dom"/>
</dbReference>
<name>A0A412WUE8_9BACT</name>
<evidence type="ECO:0000256" key="2">
    <source>
        <dbReference type="ARBA" id="ARBA00006275"/>
    </source>
</evidence>
<feature type="signal peptide" evidence="6">
    <location>
        <begin position="1"/>
        <end position="20"/>
    </location>
</feature>
<keyword evidence="3 6" id="KW-0732">Signal</keyword>
<evidence type="ECO:0000313" key="10">
    <source>
        <dbReference type="Proteomes" id="UP000283589"/>
    </source>
</evidence>
<comment type="similarity">
    <text evidence="2">Belongs to the SusD family.</text>
</comment>
<evidence type="ECO:0000256" key="4">
    <source>
        <dbReference type="ARBA" id="ARBA00023136"/>
    </source>
</evidence>
<organism evidence="9 10">
    <name type="scientific">Butyricimonas virosa</name>
    <dbReference type="NCBI Taxonomy" id="544645"/>
    <lineage>
        <taxon>Bacteria</taxon>
        <taxon>Pseudomonadati</taxon>
        <taxon>Bacteroidota</taxon>
        <taxon>Bacteroidia</taxon>
        <taxon>Bacteroidales</taxon>
        <taxon>Odoribacteraceae</taxon>
        <taxon>Butyricimonas</taxon>
    </lineage>
</organism>
<evidence type="ECO:0000256" key="5">
    <source>
        <dbReference type="ARBA" id="ARBA00023237"/>
    </source>
</evidence>
<dbReference type="Gene3D" id="1.25.40.390">
    <property type="match status" value="1"/>
</dbReference>
<comment type="caution">
    <text evidence="9">The sequence shown here is derived from an EMBL/GenBank/DDBJ whole genome shotgun (WGS) entry which is preliminary data.</text>
</comment>
<dbReference type="Proteomes" id="UP000283589">
    <property type="component" value="Unassembled WGS sequence"/>
</dbReference>
<dbReference type="SUPFAM" id="SSF48452">
    <property type="entry name" value="TPR-like"/>
    <property type="match status" value="1"/>
</dbReference>
<evidence type="ECO:0000259" key="7">
    <source>
        <dbReference type="Pfam" id="PF07980"/>
    </source>
</evidence>
<dbReference type="EMBL" id="QRZA01000046">
    <property type="protein sequence ID" value="RGV30873.1"/>
    <property type="molecule type" value="Genomic_DNA"/>
</dbReference>
<proteinExistence type="inferred from homology"/>
<feature type="chain" id="PRO_5019053185" evidence="6">
    <location>
        <begin position="21"/>
        <end position="477"/>
    </location>
</feature>
<evidence type="ECO:0000256" key="1">
    <source>
        <dbReference type="ARBA" id="ARBA00004442"/>
    </source>
</evidence>
<feature type="domain" description="SusD-like N-terminal" evidence="8">
    <location>
        <begin position="23"/>
        <end position="210"/>
    </location>
</feature>
<dbReference type="GO" id="GO:0009279">
    <property type="term" value="C:cell outer membrane"/>
    <property type="evidence" value="ECO:0007669"/>
    <property type="project" value="UniProtKB-SubCell"/>
</dbReference>
<evidence type="ECO:0000256" key="3">
    <source>
        <dbReference type="ARBA" id="ARBA00022729"/>
    </source>
</evidence>
<dbReference type="InterPro" id="IPR011990">
    <property type="entry name" value="TPR-like_helical_dom_sf"/>
</dbReference>
<dbReference type="STRING" id="1121130.GCA_000519105_02112"/>
<dbReference type="InterPro" id="IPR033985">
    <property type="entry name" value="SusD-like_N"/>
</dbReference>
<dbReference type="PROSITE" id="PS51257">
    <property type="entry name" value="PROKAR_LIPOPROTEIN"/>
    <property type="match status" value="1"/>
</dbReference>